<dbReference type="EMBL" id="DSIN01000019">
    <property type="protein sequence ID" value="HEF25941.1"/>
    <property type="molecule type" value="Genomic_DNA"/>
</dbReference>
<dbReference type="AlphaFoldDB" id="A0A1I0CMB9"/>
<dbReference type="RefSeq" id="WP_074887518.1">
    <property type="nucleotide sequence ID" value="NZ_FOHW01000008.1"/>
</dbReference>
<evidence type="ECO:0000313" key="2">
    <source>
        <dbReference type="EMBL" id="SET20830.1"/>
    </source>
</evidence>
<dbReference type="EMBL" id="FOHW01000008">
    <property type="protein sequence ID" value="SET20830.1"/>
    <property type="molecule type" value="Genomic_DNA"/>
</dbReference>
<evidence type="ECO:0000313" key="3">
    <source>
        <dbReference type="Proteomes" id="UP000182332"/>
    </source>
</evidence>
<dbReference type="Proteomes" id="UP000182332">
    <property type="component" value="Unassembled WGS sequence"/>
</dbReference>
<dbReference type="OrthoDB" id="7011753at2"/>
<evidence type="ECO:0000313" key="1">
    <source>
        <dbReference type="EMBL" id="HEF25941.1"/>
    </source>
</evidence>
<name>A0A1I0CMB9_9PSED</name>
<sequence length="89" mass="9671">MTIDNALKQEVLTRLLHAHPAGLGKEVLDNYRGENAVADTLEQLQTAGLIHDGCVHHSSAGDRSLKYPIKLSSSGVEAAKQLETEQSRH</sequence>
<reference evidence="2 3" key="1">
    <citation type="submission" date="2016-10" db="EMBL/GenBank/DDBJ databases">
        <authorList>
            <person name="de Groot N.N."/>
        </authorList>
    </citation>
    <scope>NUCLEOTIDE SEQUENCE [LARGE SCALE GENOMIC DNA]</scope>
    <source>
        <strain evidence="2 3">DSM 11363</strain>
    </source>
</reference>
<gene>
    <name evidence="1" type="ORF">ENP23_09200</name>
    <name evidence="2" type="ORF">SAMN05216197_10896</name>
</gene>
<reference evidence="1" key="2">
    <citation type="journal article" date="2020" name="mSystems">
        <title>Genome- and Community-Level Interaction Insights into Carbon Utilization and Element Cycling Functions of Hydrothermarchaeota in Hydrothermal Sediment.</title>
        <authorList>
            <person name="Zhou Z."/>
            <person name="Liu Y."/>
            <person name="Xu W."/>
            <person name="Pan J."/>
            <person name="Luo Z.H."/>
            <person name="Li M."/>
        </authorList>
    </citation>
    <scope>NUCLEOTIDE SEQUENCE [LARGE SCALE GENOMIC DNA]</scope>
    <source>
        <strain evidence="1">SpSt-200</strain>
    </source>
</reference>
<protein>
    <submittedName>
        <fullName evidence="2">Uncharacterized protein</fullName>
    </submittedName>
</protein>
<proteinExistence type="predicted"/>
<organism evidence="2 3">
    <name type="scientific">Pseudomonas graminis</name>
    <dbReference type="NCBI Taxonomy" id="158627"/>
    <lineage>
        <taxon>Bacteria</taxon>
        <taxon>Pseudomonadati</taxon>
        <taxon>Pseudomonadota</taxon>
        <taxon>Gammaproteobacteria</taxon>
        <taxon>Pseudomonadales</taxon>
        <taxon>Pseudomonadaceae</taxon>
        <taxon>Pseudomonas</taxon>
    </lineage>
</organism>
<accession>A0A1I0CMB9</accession>